<sequence>MKGLFRPVLLTALLLTLSGGKAQTETDLPAPQPPVYPVVLSTGVRVQVAAPPAAPHPDAGWITWSLDLKRAAPNGRFVALLFLRDAVFAKDHTAAAQLVRPDGSVLDLPKSDVNILKWTPDSRYLLGAGPTTLRLWNTAGGVRLWTGARGDVLDATARYACVAEFLFEEDGVRVTRLRLPTLSPAGTFVLDYRPTDGERFCR</sequence>
<feature type="signal peptide" evidence="1">
    <location>
        <begin position="1"/>
        <end position="22"/>
    </location>
</feature>
<keyword evidence="1" id="KW-0732">Signal</keyword>
<dbReference type="RefSeq" id="WP_157458035.1">
    <property type="nucleotide sequence ID" value="NZ_WQLB01000004.1"/>
</dbReference>
<dbReference type="SUPFAM" id="SSF50969">
    <property type="entry name" value="YVTN repeat-like/Quinoprotein amine dehydrogenase"/>
    <property type="match status" value="1"/>
</dbReference>
<gene>
    <name evidence="2" type="ORF">GO986_04210</name>
</gene>
<comment type="caution">
    <text evidence="2">The sequence shown here is derived from an EMBL/GenBank/DDBJ whole genome shotgun (WGS) entry which is preliminary data.</text>
</comment>
<keyword evidence="3" id="KW-1185">Reference proteome</keyword>
<dbReference type="EMBL" id="WQLB01000004">
    <property type="protein sequence ID" value="MVN85963.1"/>
    <property type="molecule type" value="Genomic_DNA"/>
</dbReference>
<evidence type="ECO:0000313" key="2">
    <source>
        <dbReference type="EMBL" id="MVN85963.1"/>
    </source>
</evidence>
<reference evidence="2 3" key="1">
    <citation type="submission" date="2019-12" db="EMBL/GenBank/DDBJ databases">
        <title>Deinococcus sp. HMF7620 Genome sequencing and assembly.</title>
        <authorList>
            <person name="Kang H."/>
            <person name="Kim H."/>
            <person name="Joh K."/>
        </authorList>
    </citation>
    <scope>NUCLEOTIDE SEQUENCE [LARGE SCALE GENOMIC DNA]</scope>
    <source>
        <strain evidence="2 3">HMF7620</strain>
    </source>
</reference>
<protein>
    <recommendedName>
        <fullName evidence="4">WD40 repeat domain-containing protein</fullName>
    </recommendedName>
</protein>
<proteinExistence type="predicted"/>
<name>A0A7C9M6Z5_9DEIO</name>
<dbReference type="Proteomes" id="UP000483286">
    <property type="component" value="Unassembled WGS sequence"/>
</dbReference>
<evidence type="ECO:0000256" key="1">
    <source>
        <dbReference type="SAM" id="SignalP"/>
    </source>
</evidence>
<evidence type="ECO:0008006" key="4">
    <source>
        <dbReference type="Google" id="ProtNLM"/>
    </source>
</evidence>
<dbReference type="InterPro" id="IPR011044">
    <property type="entry name" value="Quino_amine_DH_bsu"/>
</dbReference>
<organism evidence="2 3">
    <name type="scientific">Deinococcus arboris</name>
    <dbReference type="NCBI Taxonomy" id="2682977"/>
    <lineage>
        <taxon>Bacteria</taxon>
        <taxon>Thermotogati</taxon>
        <taxon>Deinococcota</taxon>
        <taxon>Deinococci</taxon>
        <taxon>Deinococcales</taxon>
        <taxon>Deinococcaceae</taxon>
        <taxon>Deinococcus</taxon>
    </lineage>
</organism>
<dbReference type="AlphaFoldDB" id="A0A7C9M6Z5"/>
<feature type="chain" id="PRO_5028921136" description="WD40 repeat domain-containing protein" evidence="1">
    <location>
        <begin position="23"/>
        <end position="202"/>
    </location>
</feature>
<evidence type="ECO:0000313" key="3">
    <source>
        <dbReference type="Proteomes" id="UP000483286"/>
    </source>
</evidence>
<accession>A0A7C9M6Z5</accession>